<dbReference type="EMBL" id="CP165628">
    <property type="protein sequence ID" value="XDU70902.1"/>
    <property type="molecule type" value="Genomic_DNA"/>
</dbReference>
<name>A0AB39VMI0_9GAMM</name>
<proteinExistence type="predicted"/>
<dbReference type="GO" id="GO:0003677">
    <property type="term" value="F:DNA binding"/>
    <property type="evidence" value="ECO:0007669"/>
    <property type="project" value="InterPro"/>
</dbReference>
<reference evidence="2" key="1">
    <citation type="submission" date="2024-07" db="EMBL/GenBank/DDBJ databases">
        <authorList>
            <person name="Biller S.J."/>
        </authorList>
    </citation>
    <scope>NUCLEOTIDE SEQUENCE</scope>
    <source>
        <strain evidence="2">WC2420</strain>
    </source>
</reference>
<evidence type="ECO:0000259" key="1">
    <source>
        <dbReference type="Pfam" id="PF03374"/>
    </source>
</evidence>
<dbReference type="InterPro" id="IPR005039">
    <property type="entry name" value="Ant_C"/>
</dbReference>
<evidence type="ECO:0000313" key="2">
    <source>
        <dbReference type="EMBL" id="XDU70902.1"/>
    </source>
</evidence>
<dbReference type="Pfam" id="PF09669">
    <property type="entry name" value="Phage_pRha"/>
    <property type="match status" value="1"/>
</dbReference>
<protein>
    <submittedName>
        <fullName evidence="2">Phage antirepressor KilAC domain-containing protein</fullName>
    </submittedName>
</protein>
<gene>
    <name evidence="2" type="ORF">AB3G37_15140</name>
</gene>
<dbReference type="AlphaFoldDB" id="A0AB39VMI0"/>
<dbReference type="RefSeq" id="WP_369788344.1">
    <property type="nucleotide sequence ID" value="NZ_CP165628.1"/>
</dbReference>
<dbReference type="InterPro" id="IPR014054">
    <property type="entry name" value="Phage_regulatory_Rha"/>
</dbReference>
<organism evidence="2">
    <name type="scientific">Rouxiella sp. WC2420</name>
    <dbReference type="NCBI Taxonomy" id="3234145"/>
    <lineage>
        <taxon>Bacteria</taxon>
        <taxon>Pseudomonadati</taxon>
        <taxon>Pseudomonadota</taxon>
        <taxon>Gammaproteobacteria</taxon>
        <taxon>Enterobacterales</taxon>
        <taxon>Yersiniaceae</taxon>
        <taxon>Rouxiella</taxon>
    </lineage>
</organism>
<feature type="domain" description="Antirepressor protein C-terminal" evidence="1">
    <location>
        <begin position="117"/>
        <end position="217"/>
    </location>
</feature>
<dbReference type="Pfam" id="PF03374">
    <property type="entry name" value="ANT"/>
    <property type="match status" value="1"/>
</dbReference>
<sequence length="226" mass="25170">MNYLSNVVNPTMSSLDIADLVESRHDKVKQSIERLAARGTIQLPPMGEVKNHLGQSVSVFLVGKRDSYIVVAQLSPEFTARLVDRWQELEAGSQLPTDYLSALKALTAEVEQRQVLENQLAIAAPKVQFVDSYVNATGSLGFRETCKLLHIKEPAFRKFLLDSEIMYLLAGKLTPYAQHIDVGRFTVKTGENQTNGHAFTQNKFTPKGIQWIAGLWAANQVQERAA</sequence>
<accession>A0AB39VMI0</accession>